<sequence length="100" mass="9673">MNGGGDPITRERARAVAARKVLPWVVASALGAAALVKVAGATWGGAAGVLGAGVLLAVFVSTLAVARCPECGRRLPRPGAEPAAAGGGARLKGCARCGAA</sequence>
<feature type="transmembrane region" description="Helical" evidence="1">
    <location>
        <begin position="46"/>
        <end position="66"/>
    </location>
</feature>
<evidence type="ECO:0000313" key="3">
    <source>
        <dbReference type="Proteomes" id="UP001162891"/>
    </source>
</evidence>
<accession>A0ABM7WWN9</accession>
<keyword evidence="1" id="KW-0472">Membrane</keyword>
<protein>
    <submittedName>
        <fullName evidence="2">Uncharacterized protein</fullName>
    </submittedName>
</protein>
<dbReference type="RefSeq" id="WP_248352284.1">
    <property type="nucleotide sequence ID" value="NZ_AP025591.1"/>
</dbReference>
<dbReference type="Proteomes" id="UP001162891">
    <property type="component" value="Chromosome"/>
</dbReference>
<keyword evidence="1" id="KW-1133">Transmembrane helix</keyword>
<gene>
    <name evidence="2" type="ORF">AMOR_29050</name>
</gene>
<evidence type="ECO:0000313" key="2">
    <source>
        <dbReference type="EMBL" id="BDG03909.1"/>
    </source>
</evidence>
<keyword evidence="1" id="KW-0812">Transmembrane</keyword>
<reference evidence="3" key="1">
    <citation type="journal article" date="2022" name="Int. J. Syst. Evol. Microbiol.">
        <title>Anaeromyxobacter oryzae sp. nov., Anaeromyxobacter diazotrophicus sp. nov. and Anaeromyxobacter paludicola sp. nov., isolated from paddy soils.</title>
        <authorList>
            <person name="Itoh H."/>
            <person name="Xu Z."/>
            <person name="Mise K."/>
            <person name="Masuda Y."/>
            <person name="Ushijima N."/>
            <person name="Hayakawa C."/>
            <person name="Shiratori Y."/>
            <person name="Senoo K."/>
        </authorList>
    </citation>
    <scope>NUCLEOTIDE SEQUENCE [LARGE SCALE GENOMIC DNA]</scope>
    <source>
        <strain evidence="3">Red232</strain>
    </source>
</reference>
<feature type="transmembrane region" description="Helical" evidence="1">
    <location>
        <begin position="21"/>
        <end position="40"/>
    </location>
</feature>
<organism evidence="2 3">
    <name type="scientific">Anaeromyxobacter oryzae</name>
    <dbReference type="NCBI Taxonomy" id="2918170"/>
    <lineage>
        <taxon>Bacteria</taxon>
        <taxon>Pseudomonadati</taxon>
        <taxon>Myxococcota</taxon>
        <taxon>Myxococcia</taxon>
        <taxon>Myxococcales</taxon>
        <taxon>Cystobacterineae</taxon>
        <taxon>Anaeromyxobacteraceae</taxon>
        <taxon>Anaeromyxobacter</taxon>
    </lineage>
</organism>
<evidence type="ECO:0000256" key="1">
    <source>
        <dbReference type="SAM" id="Phobius"/>
    </source>
</evidence>
<name>A0ABM7WWN9_9BACT</name>
<keyword evidence="3" id="KW-1185">Reference proteome</keyword>
<dbReference type="EMBL" id="AP025591">
    <property type="protein sequence ID" value="BDG03909.1"/>
    <property type="molecule type" value="Genomic_DNA"/>
</dbReference>
<proteinExistence type="predicted"/>